<dbReference type="CDD" id="cd02870">
    <property type="entry name" value="PseudoU_synth_RsuA_like"/>
    <property type="match status" value="1"/>
</dbReference>
<dbReference type="SMART" id="SM00363">
    <property type="entry name" value="S4"/>
    <property type="match status" value="1"/>
</dbReference>
<comment type="caution">
    <text evidence="7">The sequence shown here is derived from an EMBL/GenBank/DDBJ whole genome shotgun (WGS) entry which is preliminary data.</text>
</comment>
<dbReference type="OrthoDB" id="9807213at2"/>
<dbReference type="GO" id="GO:0000455">
    <property type="term" value="P:enzyme-directed rRNA pseudouridine synthesis"/>
    <property type="evidence" value="ECO:0007669"/>
    <property type="project" value="UniProtKB-ARBA"/>
</dbReference>
<dbReference type="InterPro" id="IPR036986">
    <property type="entry name" value="S4_RNA-bd_sf"/>
</dbReference>
<dbReference type="InterPro" id="IPR042092">
    <property type="entry name" value="PsdUridine_s_RsuA/RluB/E/F_cat"/>
</dbReference>
<evidence type="ECO:0000313" key="7">
    <source>
        <dbReference type="EMBL" id="RQH53413.1"/>
    </source>
</evidence>
<dbReference type="FunFam" id="3.30.70.1560:FF:000001">
    <property type="entry name" value="Pseudouridine synthase"/>
    <property type="match status" value="1"/>
</dbReference>
<dbReference type="Gene3D" id="3.30.70.580">
    <property type="entry name" value="Pseudouridine synthase I, catalytic domain, N-terminal subdomain"/>
    <property type="match status" value="1"/>
</dbReference>
<accession>A0A3N6NFQ0</accession>
<comment type="similarity">
    <text evidence="1 5">Belongs to the pseudouridine synthase RsuA family.</text>
</comment>
<dbReference type="EMBL" id="RCBY01000014">
    <property type="protein sequence ID" value="RQH53413.1"/>
    <property type="molecule type" value="Genomic_DNA"/>
</dbReference>
<organism evidence="7 8">
    <name type="scientific">Okeania hirsuta</name>
    <dbReference type="NCBI Taxonomy" id="1458930"/>
    <lineage>
        <taxon>Bacteria</taxon>
        <taxon>Bacillati</taxon>
        <taxon>Cyanobacteriota</taxon>
        <taxon>Cyanophyceae</taxon>
        <taxon>Oscillatoriophycideae</taxon>
        <taxon>Oscillatoriales</taxon>
        <taxon>Microcoleaceae</taxon>
        <taxon>Okeania</taxon>
    </lineage>
</organism>
<gene>
    <name evidence="7" type="ORF">D5R40_04395</name>
</gene>
<dbReference type="Pfam" id="PF00849">
    <property type="entry name" value="PseudoU_synth_2"/>
    <property type="match status" value="1"/>
</dbReference>
<dbReference type="InterPro" id="IPR002942">
    <property type="entry name" value="S4_RNA-bd"/>
</dbReference>
<dbReference type="PROSITE" id="PS50889">
    <property type="entry name" value="S4"/>
    <property type="match status" value="1"/>
</dbReference>
<reference evidence="7 8" key="1">
    <citation type="journal article" date="2018" name="ACS Chem. Biol.">
        <title>Ketoreductase domain dysfunction expands chemodiversity: malyngamide biosynthesis in the cyanobacterium Okeania hirsuta.</title>
        <authorList>
            <person name="Moss N.A."/>
            <person name="Leao T."/>
            <person name="Rankin M."/>
            <person name="McCullough T.M."/>
            <person name="Qu P."/>
            <person name="Korobeynikov A."/>
            <person name="Smith J.L."/>
            <person name="Gerwick L."/>
            <person name="Gerwick W.H."/>
        </authorList>
    </citation>
    <scope>NUCLEOTIDE SEQUENCE [LARGE SCALE GENOMIC DNA]</scope>
    <source>
        <strain evidence="7 8">PAB10Feb10-1</strain>
    </source>
</reference>
<evidence type="ECO:0000256" key="5">
    <source>
        <dbReference type="RuleBase" id="RU003887"/>
    </source>
</evidence>
<evidence type="ECO:0000256" key="4">
    <source>
        <dbReference type="PROSITE-ProRule" id="PRU00182"/>
    </source>
</evidence>
<dbReference type="RefSeq" id="WP_124146258.1">
    <property type="nucleotide sequence ID" value="NZ_CAWOKI010000147.1"/>
</dbReference>
<dbReference type="Gene3D" id="3.30.70.1560">
    <property type="entry name" value="Alpha-L RNA-binding motif"/>
    <property type="match status" value="1"/>
</dbReference>
<proteinExistence type="inferred from homology"/>
<dbReference type="AlphaFoldDB" id="A0A3N6NFQ0"/>
<dbReference type="GO" id="GO:0003723">
    <property type="term" value="F:RNA binding"/>
    <property type="evidence" value="ECO:0007669"/>
    <property type="project" value="UniProtKB-KW"/>
</dbReference>
<dbReference type="Proteomes" id="UP000269154">
    <property type="component" value="Unassembled WGS sequence"/>
</dbReference>
<dbReference type="InterPro" id="IPR000748">
    <property type="entry name" value="PsdUridine_synth_RsuA/RluB/E/F"/>
</dbReference>
<dbReference type="Gene3D" id="3.10.290.10">
    <property type="entry name" value="RNA-binding S4 domain"/>
    <property type="match status" value="1"/>
</dbReference>
<dbReference type="Pfam" id="PF01479">
    <property type="entry name" value="S4"/>
    <property type="match status" value="1"/>
</dbReference>
<dbReference type="InterPro" id="IPR020094">
    <property type="entry name" value="TruA/RsuA/RluB/E/F_N"/>
</dbReference>
<feature type="domain" description="RNA-binding S4" evidence="6">
    <location>
        <begin position="3"/>
        <end position="62"/>
    </location>
</feature>
<dbReference type="InterPro" id="IPR018496">
    <property type="entry name" value="PsdUridine_synth_RsuA/RluB_CS"/>
</dbReference>
<keyword evidence="8" id="KW-1185">Reference proteome</keyword>
<dbReference type="FunFam" id="3.10.290.10:FF:000003">
    <property type="entry name" value="Pseudouridine synthase"/>
    <property type="match status" value="1"/>
</dbReference>
<dbReference type="InterPro" id="IPR020103">
    <property type="entry name" value="PsdUridine_synth_cat_dom_sf"/>
</dbReference>
<dbReference type="GO" id="GO:0120159">
    <property type="term" value="F:rRNA pseudouridine synthase activity"/>
    <property type="evidence" value="ECO:0007669"/>
    <property type="project" value="UniProtKB-ARBA"/>
</dbReference>
<sequence length="255" mass="28542">MVERVQKILSQWGIASRRQAEQMIIAGRVRVNGIIIPLGEKANPELDSIEVDGLPLRPENRPKSIYLLLNKPIGVISTCSEPSRRSKVLDILSSELRNGKGIHPVGRLDADSTGALLLTNDGRVTYCLTHPKHCLPKTYQVWVEGHPQELTLKLWRQGIILSGKKTLPARVKVLEESNNSQTLLEVVISEGRNRQIRRVAEKLGHPVVKLHRTAIGQIQLQVPGESVLPSGHYRPLKDFEINFLHDQINKSSQLS</sequence>
<dbReference type="SUPFAM" id="SSF55120">
    <property type="entry name" value="Pseudouridine synthase"/>
    <property type="match status" value="1"/>
</dbReference>
<keyword evidence="2 4" id="KW-0694">RNA-binding</keyword>
<evidence type="ECO:0000256" key="2">
    <source>
        <dbReference type="ARBA" id="ARBA00022884"/>
    </source>
</evidence>
<dbReference type="GO" id="GO:0005829">
    <property type="term" value="C:cytosol"/>
    <property type="evidence" value="ECO:0007669"/>
    <property type="project" value="UniProtKB-ARBA"/>
</dbReference>
<protein>
    <recommendedName>
        <fullName evidence="5">Pseudouridine synthase</fullName>
        <ecNumber evidence="5">5.4.99.-</ecNumber>
    </recommendedName>
</protein>
<dbReference type="InterPro" id="IPR050343">
    <property type="entry name" value="RsuA_PseudoU_synthase"/>
</dbReference>
<dbReference type="PROSITE" id="PS01149">
    <property type="entry name" value="PSI_RSU"/>
    <property type="match status" value="1"/>
</dbReference>
<dbReference type="SUPFAM" id="SSF55174">
    <property type="entry name" value="Alpha-L RNA-binding motif"/>
    <property type="match status" value="1"/>
</dbReference>
<evidence type="ECO:0000259" key="6">
    <source>
        <dbReference type="SMART" id="SM00363"/>
    </source>
</evidence>
<dbReference type="InterPro" id="IPR006145">
    <property type="entry name" value="PsdUridine_synth_RsuA/RluA"/>
</dbReference>
<keyword evidence="3 5" id="KW-0413">Isomerase</keyword>
<dbReference type="PANTHER" id="PTHR47683:SF2">
    <property type="entry name" value="RNA-BINDING S4 DOMAIN-CONTAINING PROTEIN"/>
    <property type="match status" value="1"/>
</dbReference>
<dbReference type="PANTHER" id="PTHR47683">
    <property type="entry name" value="PSEUDOURIDINE SYNTHASE FAMILY PROTEIN-RELATED"/>
    <property type="match status" value="1"/>
</dbReference>
<dbReference type="CDD" id="cd00165">
    <property type="entry name" value="S4"/>
    <property type="match status" value="1"/>
</dbReference>
<evidence type="ECO:0000256" key="1">
    <source>
        <dbReference type="ARBA" id="ARBA00008348"/>
    </source>
</evidence>
<dbReference type="NCBIfam" id="TIGR00093">
    <property type="entry name" value="pseudouridine synthase"/>
    <property type="match status" value="1"/>
</dbReference>
<name>A0A3N6NFQ0_9CYAN</name>
<evidence type="ECO:0000256" key="3">
    <source>
        <dbReference type="ARBA" id="ARBA00023235"/>
    </source>
</evidence>
<dbReference type="EC" id="5.4.99.-" evidence="5"/>
<evidence type="ECO:0000313" key="8">
    <source>
        <dbReference type="Proteomes" id="UP000269154"/>
    </source>
</evidence>